<evidence type="ECO:0000313" key="3">
    <source>
        <dbReference type="EMBL" id="MFE8701013.1"/>
    </source>
</evidence>
<name>A0ABW6KDN7_9BACI</name>
<feature type="signal peptide" evidence="2">
    <location>
        <begin position="1"/>
        <end position="32"/>
    </location>
</feature>
<evidence type="ECO:0000313" key="4">
    <source>
        <dbReference type="Proteomes" id="UP001601059"/>
    </source>
</evidence>
<accession>A0ABW6KDN7</accession>
<keyword evidence="4" id="KW-1185">Reference proteome</keyword>
<gene>
    <name evidence="3" type="ORF">ACFYKX_10330</name>
</gene>
<sequence>MKKILNPKSIGIWKTAISVFFILVLTGCQEQASPTPKETPPTTETSTPTETKTPTTPTSNSSKEEDKSVVDKALANADKNIEAIKTAISNDKDMSDEQKAIEIARLFATENFTMKDRINKEHVGGLEYVHPSIREKMRTQLVQGFHYSWYDAMIKEFGGKDKLPEVIDTKVESVQPETLQVYGETVPAYKMTVLVRYGENYMEYNMVHVTVGKHQNVVQILAYAFPETHKGEEGYRVWW</sequence>
<proteinExistence type="predicted"/>
<evidence type="ECO:0000256" key="1">
    <source>
        <dbReference type="SAM" id="MobiDB-lite"/>
    </source>
</evidence>
<reference evidence="3 4" key="1">
    <citation type="submission" date="2024-08" db="EMBL/GenBank/DDBJ databases">
        <title>Two novel Cytobacillus novel species.</title>
        <authorList>
            <person name="Liu G."/>
        </authorList>
    </citation>
    <scope>NUCLEOTIDE SEQUENCE [LARGE SCALE GENOMIC DNA]</scope>
    <source>
        <strain evidence="3 4">FJAT-54145</strain>
    </source>
</reference>
<feature type="chain" id="PRO_5046244670" description="Lipoprotein" evidence="2">
    <location>
        <begin position="33"/>
        <end position="239"/>
    </location>
</feature>
<comment type="caution">
    <text evidence="3">The sequence shown here is derived from an EMBL/GenBank/DDBJ whole genome shotgun (WGS) entry which is preliminary data.</text>
</comment>
<dbReference type="PROSITE" id="PS51257">
    <property type="entry name" value="PROKAR_LIPOPROTEIN"/>
    <property type="match status" value="1"/>
</dbReference>
<dbReference type="RefSeq" id="WP_389360757.1">
    <property type="nucleotide sequence ID" value="NZ_JBIACK010000004.1"/>
</dbReference>
<keyword evidence="2" id="KW-0732">Signal</keyword>
<organism evidence="3 4">
    <name type="scientific">Cytobacillus spartinae</name>
    <dbReference type="NCBI Taxonomy" id="3299023"/>
    <lineage>
        <taxon>Bacteria</taxon>
        <taxon>Bacillati</taxon>
        <taxon>Bacillota</taxon>
        <taxon>Bacilli</taxon>
        <taxon>Bacillales</taxon>
        <taxon>Bacillaceae</taxon>
        <taxon>Cytobacillus</taxon>
    </lineage>
</organism>
<protein>
    <recommendedName>
        <fullName evidence="5">Lipoprotein</fullName>
    </recommendedName>
</protein>
<evidence type="ECO:0000256" key="2">
    <source>
        <dbReference type="SAM" id="SignalP"/>
    </source>
</evidence>
<feature type="compositionally biased region" description="Low complexity" evidence="1">
    <location>
        <begin position="33"/>
        <end position="61"/>
    </location>
</feature>
<feature type="region of interest" description="Disordered" evidence="1">
    <location>
        <begin position="31"/>
        <end position="69"/>
    </location>
</feature>
<evidence type="ECO:0008006" key="5">
    <source>
        <dbReference type="Google" id="ProtNLM"/>
    </source>
</evidence>
<dbReference type="Proteomes" id="UP001601059">
    <property type="component" value="Unassembled WGS sequence"/>
</dbReference>
<dbReference type="EMBL" id="JBIACK010000004">
    <property type="protein sequence ID" value="MFE8701013.1"/>
    <property type="molecule type" value="Genomic_DNA"/>
</dbReference>